<evidence type="ECO:0000313" key="2">
    <source>
        <dbReference type="EMBL" id="CQD14834.1"/>
    </source>
</evidence>
<protein>
    <submittedName>
        <fullName evidence="2">Uncharacterized protein</fullName>
    </submittedName>
</protein>
<feature type="region of interest" description="Disordered" evidence="1">
    <location>
        <begin position="148"/>
        <end position="173"/>
    </location>
</feature>
<dbReference type="RefSeq" id="WP_090602733.1">
    <property type="nucleotide sequence ID" value="NZ_CTEE01000001.1"/>
</dbReference>
<dbReference type="AlphaFoldDB" id="A0A0E3WCL6"/>
<feature type="compositionally biased region" description="Basic and acidic residues" evidence="1">
    <location>
        <begin position="162"/>
        <end position="173"/>
    </location>
</feature>
<evidence type="ECO:0000256" key="1">
    <source>
        <dbReference type="SAM" id="MobiDB-lite"/>
    </source>
</evidence>
<dbReference type="Proteomes" id="UP000199251">
    <property type="component" value="Unassembled WGS sequence"/>
</dbReference>
<name>A0A0E3WCL6_MYCLN</name>
<organism evidence="2 3">
    <name type="scientific">Mycobacterium lentiflavum</name>
    <dbReference type="NCBI Taxonomy" id="141349"/>
    <lineage>
        <taxon>Bacteria</taxon>
        <taxon>Bacillati</taxon>
        <taxon>Actinomycetota</taxon>
        <taxon>Actinomycetes</taxon>
        <taxon>Mycobacteriales</taxon>
        <taxon>Mycobacteriaceae</taxon>
        <taxon>Mycobacterium</taxon>
        <taxon>Mycobacterium simiae complex</taxon>
    </lineage>
</organism>
<evidence type="ECO:0000313" key="3">
    <source>
        <dbReference type="Proteomes" id="UP000199251"/>
    </source>
</evidence>
<dbReference type="STRING" id="141349.BN1232_03151"/>
<sequence>MADDELDTLYSGQPSAFTAQRAELSAAARRRGDEAAAKRISASRKPTTAAWVVNRLAIGDKDVTRRLADLGDRLRAAHAAMDGHRIRELTGEQHRLIQDLVRKAFDTAGISPSAAVREDVTSTLQAAIADPEVMARLGRLDRPEQWSGFGAYGDAAEPGPAKPREKGREKGLERRLAKLTAAVAAAEQDKADVDDKLAQSKSARETARERRDEALVDLRKAERELDRAEKNYGKAQQASHDAAELLREAKALLQQR</sequence>
<dbReference type="OrthoDB" id="3541690at2"/>
<feature type="region of interest" description="Disordered" evidence="1">
    <location>
        <begin position="187"/>
        <end position="216"/>
    </location>
</feature>
<reference evidence="2 3" key="1">
    <citation type="submission" date="2015-03" db="EMBL/GenBank/DDBJ databases">
        <authorList>
            <person name="Urmite Genomes"/>
        </authorList>
    </citation>
    <scope>NUCLEOTIDE SEQUENCE [LARGE SCALE GENOMIC DNA]</scope>
    <source>
        <strain evidence="2 3">CSUR P1491</strain>
    </source>
</reference>
<proteinExistence type="predicted"/>
<accession>A0A0E3WCL6</accession>
<gene>
    <name evidence="2" type="ORF">BN1232_03151</name>
</gene>
<dbReference type="EMBL" id="CTEE01000001">
    <property type="protein sequence ID" value="CQD14834.1"/>
    <property type="molecule type" value="Genomic_DNA"/>
</dbReference>